<dbReference type="PROSITE" id="PS51059">
    <property type="entry name" value="PARP_CATALYTIC"/>
    <property type="match status" value="1"/>
</dbReference>
<dbReference type="GO" id="GO:0003950">
    <property type="term" value="F:NAD+ poly-ADP-ribosyltransferase activity"/>
    <property type="evidence" value="ECO:0007669"/>
    <property type="project" value="UniProtKB-UniRule"/>
</dbReference>
<dbReference type="Pfam" id="PF00644">
    <property type="entry name" value="PARP"/>
    <property type="match status" value="1"/>
</dbReference>
<accession>A0A8J1XRS1</accession>
<organism evidence="1 2">
    <name type="scientific">Owenia fusiformis</name>
    <name type="common">Polychaete worm</name>
    <dbReference type="NCBI Taxonomy" id="6347"/>
    <lineage>
        <taxon>Eukaryota</taxon>
        <taxon>Metazoa</taxon>
        <taxon>Spiralia</taxon>
        <taxon>Lophotrochozoa</taxon>
        <taxon>Annelida</taxon>
        <taxon>Polychaeta</taxon>
        <taxon>Sedentaria</taxon>
        <taxon>Canalipalpata</taxon>
        <taxon>Sabellida</taxon>
        <taxon>Oweniida</taxon>
        <taxon>Oweniidae</taxon>
        <taxon>Owenia</taxon>
    </lineage>
</organism>
<dbReference type="SUPFAM" id="SSF56399">
    <property type="entry name" value="ADP-ribosylation"/>
    <property type="match status" value="1"/>
</dbReference>
<dbReference type="EMBL" id="CAIIXF020000001">
    <property type="protein sequence ID" value="CAH1776040.1"/>
    <property type="molecule type" value="Genomic_DNA"/>
</dbReference>
<evidence type="ECO:0000313" key="1">
    <source>
        <dbReference type="EMBL" id="CAH1776040.1"/>
    </source>
</evidence>
<feature type="non-terminal residue" evidence="1">
    <location>
        <position position="1"/>
    </location>
</feature>
<dbReference type="OrthoDB" id="10249393at2759"/>
<dbReference type="AlphaFoldDB" id="A0A8J1XRS1"/>
<dbReference type="Gene3D" id="3.90.228.10">
    <property type="match status" value="1"/>
</dbReference>
<protein>
    <submittedName>
        <fullName evidence="1">Uncharacterized protein</fullName>
    </submittedName>
</protein>
<name>A0A8J1XRS1_OWEFU</name>
<proteinExistence type="predicted"/>
<dbReference type="InterPro" id="IPR012317">
    <property type="entry name" value="Poly(ADP-ribose)pol_cat_dom"/>
</dbReference>
<sequence length="119" mass="13495">ERIENILSNGFTEEDFSHGEYGIGLYFSQYPSKAAQFSTLGKILYAEVAIGNTQTVVKKDRTRHRPDTGYDSILTPGRLFSNSRGDDKTNHLCQEYVIFNAQQVLPLYLIEYTCSEDST</sequence>
<gene>
    <name evidence="1" type="ORF">OFUS_LOCUS3265</name>
</gene>
<comment type="caution">
    <text evidence="1">The sequence shown here is derived from an EMBL/GenBank/DDBJ whole genome shotgun (WGS) entry which is preliminary data.</text>
</comment>
<evidence type="ECO:0000313" key="2">
    <source>
        <dbReference type="Proteomes" id="UP000749559"/>
    </source>
</evidence>
<dbReference type="Proteomes" id="UP000749559">
    <property type="component" value="Unassembled WGS sequence"/>
</dbReference>
<keyword evidence="2" id="KW-1185">Reference proteome</keyword>
<reference evidence="1" key="1">
    <citation type="submission" date="2022-03" db="EMBL/GenBank/DDBJ databases">
        <authorList>
            <person name="Martin C."/>
        </authorList>
    </citation>
    <scope>NUCLEOTIDE SEQUENCE</scope>
</reference>